<evidence type="ECO:0000256" key="1">
    <source>
        <dbReference type="SAM" id="MobiDB-lite"/>
    </source>
</evidence>
<dbReference type="KEGG" id="dha:DEHA2A05104g"/>
<dbReference type="Pfam" id="PF10599">
    <property type="entry name" value="Nup_retrotrp_bd"/>
    <property type="match status" value="1"/>
</dbReference>
<feature type="compositionally biased region" description="Low complexity" evidence="1">
    <location>
        <begin position="1015"/>
        <end position="1029"/>
    </location>
</feature>
<dbReference type="Proteomes" id="UP000000599">
    <property type="component" value="Chromosome A"/>
</dbReference>
<reference evidence="2 3" key="1">
    <citation type="journal article" date="2004" name="Nature">
        <title>Genome evolution in yeasts.</title>
        <authorList>
            <consortium name="Genolevures"/>
            <person name="Dujon B."/>
            <person name="Sherman D."/>
            <person name="Fischer G."/>
            <person name="Durrens P."/>
            <person name="Casaregola S."/>
            <person name="Lafontaine I."/>
            <person name="de Montigny J."/>
            <person name="Marck C."/>
            <person name="Neuveglise C."/>
            <person name="Talla E."/>
            <person name="Goffard N."/>
            <person name="Frangeul L."/>
            <person name="Aigle M."/>
            <person name="Anthouard V."/>
            <person name="Babour A."/>
            <person name="Barbe V."/>
            <person name="Barnay S."/>
            <person name="Blanchin S."/>
            <person name="Beckerich J.M."/>
            <person name="Beyne E."/>
            <person name="Bleykasten C."/>
            <person name="Boisrame A."/>
            <person name="Boyer J."/>
            <person name="Cattolico L."/>
            <person name="Confanioleri F."/>
            <person name="de Daruvar A."/>
            <person name="Despons L."/>
            <person name="Fabre E."/>
            <person name="Fairhead C."/>
            <person name="Ferry-Dumazet H."/>
            <person name="Groppi A."/>
            <person name="Hantraye F."/>
            <person name="Hennequin C."/>
            <person name="Jauniaux N."/>
            <person name="Joyet P."/>
            <person name="Kachouri R."/>
            <person name="Kerrest A."/>
            <person name="Koszul R."/>
            <person name="Lemaire M."/>
            <person name="Lesur I."/>
            <person name="Ma L."/>
            <person name="Muller H."/>
            <person name="Nicaud J.M."/>
            <person name="Nikolski M."/>
            <person name="Oztas S."/>
            <person name="Ozier-Kalogeropoulos O."/>
            <person name="Pellenz S."/>
            <person name="Potier S."/>
            <person name="Richard G.F."/>
            <person name="Straub M.L."/>
            <person name="Suleau A."/>
            <person name="Swennene D."/>
            <person name="Tekaia F."/>
            <person name="Wesolowski-Louvel M."/>
            <person name="Westhof E."/>
            <person name="Wirth B."/>
            <person name="Zeniou-Meyer M."/>
            <person name="Zivanovic I."/>
            <person name="Bolotin-Fukuhara M."/>
            <person name="Thierry A."/>
            <person name="Bouchier C."/>
            <person name="Caudron B."/>
            <person name="Scarpelli C."/>
            <person name="Gaillardin C."/>
            <person name="Weissenbach J."/>
            <person name="Wincker P."/>
            <person name="Souciet J.L."/>
        </authorList>
    </citation>
    <scope>NUCLEOTIDE SEQUENCE [LARGE SCALE GENOMIC DNA]</scope>
    <source>
        <strain evidence="3">ATCC 36239 / CBS 767 / BCRC 21394 / JCM 1990 / NBRC 0083 / IGC 2968</strain>
    </source>
</reference>
<feature type="compositionally biased region" description="Basic and acidic residues" evidence="1">
    <location>
        <begin position="631"/>
        <end position="648"/>
    </location>
</feature>
<dbReference type="OrthoDB" id="4095576at2759"/>
<feature type="compositionally biased region" description="Polar residues" evidence="1">
    <location>
        <begin position="955"/>
        <end position="975"/>
    </location>
</feature>
<evidence type="ECO:0000313" key="3">
    <source>
        <dbReference type="Proteomes" id="UP000000599"/>
    </source>
</evidence>
<keyword evidence="3" id="KW-1185">Reference proteome</keyword>
<dbReference type="InterPro" id="IPR018892">
    <property type="entry name" value="Retro-transposon_transp_CS"/>
</dbReference>
<name>Q6BZ26_DEBHA</name>
<dbReference type="OMA" id="MINPNET"/>
<dbReference type="SUPFAM" id="SSF48403">
    <property type="entry name" value="Ankyrin repeat"/>
    <property type="match status" value="1"/>
</dbReference>
<dbReference type="GeneID" id="2899922"/>
<evidence type="ECO:0000313" key="2">
    <source>
        <dbReference type="EMBL" id="CAG84498.2"/>
    </source>
</evidence>
<dbReference type="EMBL" id="CR382133">
    <property type="protein sequence ID" value="CAG84498.2"/>
    <property type="molecule type" value="Genomic_DNA"/>
</dbReference>
<feature type="region of interest" description="Disordered" evidence="1">
    <location>
        <begin position="441"/>
        <end position="464"/>
    </location>
</feature>
<dbReference type="STRING" id="284592.Q6BZ26"/>
<proteinExistence type="predicted"/>
<feature type="compositionally biased region" description="Polar residues" evidence="1">
    <location>
        <begin position="890"/>
        <end position="940"/>
    </location>
</feature>
<feature type="compositionally biased region" description="Polar residues" evidence="1">
    <location>
        <begin position="994"/>
        <end position="1014"/>
    </location>
</feature>
<gene>
    <name evidence="2" type="ordered locus">DEHA2A05104g</name>
</gene>
<dbReference type="HOGENOM" id="CLU_010863_0_0_1"/>
<protein>
    <submittedName>
        <fullName evidence="2">DEHA2A05104p</fullName>
    </submittedName>
</protein>
<dbReference type="InParanoid" id="Q6BZ26"/>
<dbReference type="InterPro" id="IPR036770">
    <property type="entry name" value="Ankyrin_rpt-contain_sf"/>
</dbReference>
<feature type="compositionally biased region" description="Polar residues" evidence="1">
    <location>
        <begin position="562"/>
        <end position="594"/>
    </location>
</feature>
<feature type="compositionally biased region" description="Low complexity" evidence="1">
    <location>
        <begin position="36"/>
        <end position="52"/>
    </location>
</feature>
<feature type="region of interest" description="Disordered" evidence="1">
    <location>
        <begin position="486"/>
        <end position="1045"/>
    </location>
</feature>
<feature type="region of interest" description="Disordered" evidence="1">
    <location>
        <begin position="1"/>
        <end position="20"/>
    </location>
</feature>
<accession>Q6BZ26</accession>
<feature type="region of interest" description="Disordered" evidence="1">
    <location>
        <begin position="36"/>
        <end position="72"/>
    </location>
</feature>
<dbReference type="AlphaFoldDB" id="Q6BZ26"/>
<sequence length="1045" mass="114376">MSYDRKRPISPRTIDKGNNGGFGIAKLFNFLKPRSSQQYKQQKQRQNQIPSRNQQDASHIETDPLVNNFSSSRKRTLSIQSLHNNDVVPRSSTLNSNFGSYTNYYDNLKNENEVLDNDLERRLSTEYGSDLVKESILPTSKPEFRERDDSPMSGLMKPRPSILPEINEKENHEDMPLIIEHEFAPLYKDSDGNLVRPPFINLDPRERYHVLQLKKSIQASESLQNRIKYMVNPNETQSKPLYETNKVETSTQTHDLNYLENSLNLSGLKRRLSSKKECTKNKRAKNSKGYFTGEFLYDDIESNEKSKDKLHGYLGDVTKPKFNNTTAISKNDKSASVQPRKDESQIFNRFSNQNVKSTDNRIGLDNSLLNNEKVNVSLDSDYVTNAEKISNIIKLKADSSNKPKEKELVQPSSGFKFSINSNDINSIINKKQEDDELVNKSNETLNKDGDGTKPSFSFGASAEKKDNTNQSLLSFDSSGVKKDFSSEPAFSFGARNESDGTSEPTLKRGRVSEEKGVTKPALSFGKPTEKKDDLAKPTFSFGESADKSNGTSKPKLSFGAPSENTDNNKPPVSFGSSSEKDNSNITKTTFSFGATSDKKEDVMKPSLSFGASANKNDGIPKPTFAFGASSENKDDSNSAGKTDEKTDNAIKPSFTFGMSTEKNDTPKPAFTFGASTEKKEDTTKPAFTFGAGTDKKDVIPKPTLTFGAGTDKKDVIPKPTLTFGAGTDKKEDTTKPTFTFGASSEKKEDTTKPTFTFGASSEKKEDTTKPAFTFGAGTEKKDDSPKPALTFGADTEKKEETPKPAFTLGAGSEKKEETTKPAFTFGAPKINETPNPAFTFGANEKKETTPSFSFGEKPAGGIGAPSFGALNQNKDSAPKPFEKPTAPFGSGSTTPNFSFGSRDSTPKPNFSFASGTGANAMPSNAPQPNNLFNFTGTVNKEGTPDPASIFGGGANNMNTSNIQNGVNGLNKSAESSPFGFNAHQSTPDFKFANGIQQPQFNSGLPADMNNQSFNSTSGMTPPTLSTTPPIIKSNRKIAQMRSRRR</sequence>
<dbReference type="RefSeq" id="XP_456543.2">
    <property type="nucleotide sequence ID" value="XM_456543.1"/>
</dbReference>
<organism evidence="2 3">
    <name type="scientific">Debaryomyces hansenii (strain ATCC 36239 / CBS 767 / BCRC 21394 / JCM 1990 / NBRC 0083 / IGC 2968)</name>
    <name type="common">Yeast</name>
    <name type="synonym">Torulaspora hansenii</name>
    <dbReference type="NCBI Taxonomy" id="284592"/>
    <lineage>
        <taxon>Eukaryota</taxon>
        <taxon>Fungi</taxon>
        <taxon>Dikarya</taxon>
        <taxon>Ascomycota</taxon>
        <taxon>Saccharomycotina</taxon>
        <taxon>Pichiomycetes</taxon>
        <taxon>Debaryomycetaceae</taxon>
        <taxon>Debaryomyces</taxon>
    </lineage>
</organism>
<dbReference type="eggNOG" id="KOG4719">
    <property type="taxonomic scope" value="Eukaryota"/>
</dbReference>
<dbReference type="VEuPathDB" id="FungiDB:DEHA2A05104g"/>